<comment type="pathway">
    <text evidence="2">Protein modification; protein ubiquitination.</text>
</comment>
<evidence type="ECO:0000256" key="4">
    <source>
        <dbReference type="ARBA" id="ARBA00022679"/>
    </source>
</evidence>
<keyword evidence="6" id="KW-0677">Repeat</keyword>
<evidence type="ECO:0000256" key="6">
    <source>
        <dbReference type="ARBA" id="ARBA00022737"/>
    </source>
</evidence>
<evidence type="ECO:0000256" key="2">
    <source>
        <dbReference type="ARBA" id="ARBA00004906"/>
    </source>
</evidence>
<gene>
    <name evidence="11" type="ORF">ACJMK2_039420</name>
</gene>
<keyword evidence="8" id="KW-0833">Ubl conjugation pathway</keyword>
<organism evidence="11 12">
    <name type="scientific">Sinanodonta woodiana</name>
    <name type="common">Chinese pond mussel</name>
    <name type="synonym">Anodonta woodiana</name>
    <dbReference type="NCBI Taxonomy" id="1069815"/>
    <lineage>
        <taxon>Eukaryota</taxon>
        <taxon>Metazoa</taxon>
        <taxon>Spiralia</taxon>
        <taxon>Lophotrochozoa</taxon>
        <taxon>Mollusca</taxon>
        <taxon>Bivalvia</taxon>
        <taxon>Autobranchia</taxon>
        <taxon>Heteroconchia</taxon>
        <taxon>Palaeoheterodonta</taxon>
        <taxon>Unionida</taxon>
        <taxon>Unionoidea</taxon>
        <taxon>Unionidae</taxon>
        <taxon>Unioninae</taxon>
        <taxon>Sinanodonta</taxon>
    </lineage>
</organism>
<keyword evidence="7" id="KW-0863">Zinc-finger</keyword>
<dbReference type="InterPro" id="IPR044066">
    <property type="entry name" value="TRIAD_supradom"/>
</dbReference>
<dbReference type="CDD" id="cd17039">
    <property type="entry name" value="Ubl_ubiquitin_like"/>
    <property type="match status" value="1"/>
</dbReference>
<reference evidence="11 12" key="1">
    <citation type="submission" date="2024-11" db="EMBL/GenBank/DDBJ databases">
        <title>Chromosome-level genome assembly of the freshwater bivalve Anodonta woodiana.</title>
        <authorList>
            <person name="Chen X."/>
        </authorList>
    </citation>
    <scope>NUCLEOTIDE SEQUENCE [LARGE SCALE GENOMIC DNA]</scope>
    <source>
        <strain evidence="11">MN2024</strain>
        <tissue evidence="11">Gills</tissue>
    </source>
</reference>
<dbReference type="CDD" id="cd22584">
    <property type="entry name" value="Rcat_RBR_unk"/>
    <property type="match status" value="1"/>
</dbReference>
<accession>A0ABD3WDH2</accession>
<dbReference type="InterPro" id="IPR031127">
    <property type="entry name" value="E3_UB_ligase_RBR"/>
</dbReference>
<dbReference type="EMBL" id="JBJQND010000007">
    <property type="protein sequence ID" value="KAL3871421.1"/>
    <property type="molecule type" value="Genomic_DNA"/>
</dbReference>
<sequence length="335" mass="37491">MEGQTIQVFVKGYLGKTLKFFLKKDSPVSELFRNVSNTIGTNDIKIIYAAKQLRSIVNGNATILKDYGIDDKAILFGCIMMTEDDGSSVEEKPISLNGVIEFTNSPDMLTLDDDQSMSRIKMPCGHAIGQESLKEYCRRMLDDGKFEFVCPSSDPCCGEIWDYSTVRKLAVLTKEEQNYFEEKLSEIFLKVTLRTKDCPNCSSLSLRPNGNNFRVICMICQLGQRHPYEFCWYCLGAWSTSDNTDCGNSTCDAIDLRLRYLKSAGIKDINGVKCPSMRACPACGYLIEHTEGCKQMSCRCGQKFCFVCLKLAINGNFQCGATCNVAPVQHKFDGN</sequence>
<evidence type="ECO:0000256" key="9">
    <source>
        <dbReference type="ARBA" id="ARBA00022833"/>
    </source>
</evidence>
<protein>
    <recommendedName>
        <fullName evidence="3">RBR-type E3 ubiquitin transferase</fullName>
        <ecNumber evidence="3">2.3.2.31</ecNumber>
    </recommendedName>
</protein>
<evidence type="ECO:0000256" key="7">
    <source>
        <dbReference type="ARBA" id="ARBA00022771"/>
    </source>
</evidence>
<name>A0ABD3WDH2_SINWO</name>
<dbReference type="GO" id="GO:0008270">
    <property type="term" value="F:zinc ion binding"/>
    <property type="evidence" value="ECO:0007669"/>
    <property type="project" value="UniProtKB-KW"/>
</dbReference>
<dbReference type="SUPFAM" id="SSF54236">
    <property type="entry name" value="Ubiquitin-like"/>
    <property type="match status" value="1"/>
</dbReference>
<evidence type="ECO:0000313" key="12">
    <source>
        <dbReference type="Proteomes" id="UP001634394"/>
    </source>
</evidence>
<dbReference type="InterPro" id="IPR029071">
    <property type="entry name" value="Ubiquitin-like_domsf"/>
</dbReference>
<keyword evidence="5" id="KW-0479">Metal-binding</keyword>
<evidence type="ECO:0000256" key="5">
    <source>
        <dbReference type="ARBA" id="ARBA00022723"/>
    </source>
</evidence>
<dbReference type="AlphaFoldDB" id="A0ABD3WDH2"/>
<keyword evidence="12" id="KW-1185">Reference proteome</keyword>
<dbReference type="Pfam" id="PF01485">
    <property type="entry name" value="IBR"/>
    <property type="match status" value="1"/>
</dbReference>
<evidence type="ECO:0000313" key="11">
    <source>
        <dbReference type="EMBL" id="KAL3871421.1"/>
    </source>
</evidence>
<evidence type="ECO:0000256" key="1">
    <source>
        <dbReference type="ARBA" id="ARBA00001798"/>
    </source>
</evidence>
<feature type="domain" description="RING-type" evidence="10">
    <location>
        <begin position="100"/>
        <end position="334"/>
    </location>
</feature>
<dbReference type="Gene3D" id="3.10.20.90">
    <property type="entry name" value="Phosphatidylinositol 3-kinase Catalytic Subunit, Chain A, domain 1"/>
    <property type="match status" value="1"/>
</dbReference>
<dbReference type="EC" id="2.3.2.31" evidence="3"/>
<dbReference type="PANTHER" id="PTHR11685">
    <property type="entry name" value="RBR FAMILY RING FINGER AND IBR DOMAIN-CONTAINING"/>
    <property type="match status" value="1"/>
</dbReference>
<dbReference type="PROSITE" id="PS51873">
    <property type="entry name" value="TRIAD"/>
    <property type="match status" value="1"/>
</dbReference>
<evidence type="ECO:0000256" key="8">
    <source>
        <dbReference type="ARBA" id="ARBA00022786"/>
    </source>
</evidence>
<evidence type="ECO:0000259" key="10">
    <source>
        <dbReference type="PROSITE" id="PS51873"/>
    </source>
</evidence>
<dbReference type="GO" id="GO:0061630">
    <property type="term" value="F:ubiquitin protein ligase activity"/>
    <property type="evidence" value="ECO:0007669"/>
    <property type="project" value="UniProtKB-EC"/>
</dbReference>
<proteinExistence type="predicted"/>
<dbReference type="SUPFAM" id="SSF57850">
    <property type="entry name" value="RING/U-box"/>
    <property type="match status" value="2"/>
</dbReference>
<dbReference type="Proteomes" id="UP001634394">
    <property type="component" value="Unassembled WGS sequence"/>
</dbReference>
<dbReference type="InterPro" id="IPR002867">
    <property type="entry name" value="IBR_dom"/>
</dbReference>
<comment type="caution">
    <text evidence="11">The sequence shown here is derived from an EMBL/GenBank/DDBJ whole genome shotgun (WGS) entry which is preliminary data.</text>
</comment>
<keyword evidence="9" id="KW-0862">Zinc</keyword>
<keyword evidence="4" id="KW-0808">Transferase</keyword>
<dbReference type="Gene3D" id="1.20.120.1750">
    <property type="match status" value="2"/>
</dbReference>
<evidence type="ECO:0000256" key="3">
    <source>
        <dbReference type="ARBA" id="ARBA00012251"/>
    </source>
</evidence>
<comment type="catalytic activity">
    <reaction evidence="1">
        <text>[E2 ubiquitin-conjugating enzyme]-S-ubiquitinyl-L-cysteine + [acceptor protein]-L-lysine = [E2 ubiquitin-conjugating enzyme]-L-cysteine + [acceptor protein]-N(6)-ubiquitinyl-L-lysine.</text>
        <dbReference type="EC" id="2.3.2.31"/>
    </reaction>
</comment>